<name>A0A1F5XZG8_9BACT</name>
<evidence type="ECO:0000313" key="11">
    <source>
        <dbReference type="Proteomes" id="UP000178894"/>
    </source>
</evidence>
<sequence length="266" mass="30300">MSLRQDLLKTSHRRHQRGIVIKVLFGIGILGIASAVATLLFYVPSLRASTINISGLDKIDEKELRAEILGALEGIKWLIIPRDHMLFLPKKNIEDILSGKYRFRDFEVKKEFPSTLDISITERKTWAIWCSENGNSCLLLDEGGFAFDKSAALSGGVILSIVDAREDDFLHKNILPPEDFNKISRMTEGIAKIIQSDIVKIYIKKDGETYYLYPKNGFYMIIDAETDIEKSLENLSLALRSGEIKEKSNALEYVDLRFPDKVFYKF</sequence>
<dbReference type="EMBL" id="MFIQ01000026">
    <property type="protein sequence ID" value="OGF93252.1"/>
    <property type="molecule type" value="Genomic_DNA"/>
</dbReference>
<dbReference type="STRING" id="1798364.A3G54_01450"/>
<dbReference type="GO" id="GO:0051301">
    <property type="term" value="P:cell division"/>
    <property type="evidence" value="ECO:0007669"/>
    <property type="project" value="UniProtKB-KW"/>
</dbReference>
<evidence type="ECO:0000313" key="10">
    <source>
        <dbReference type="EMBL" id="OGF93252.1"/>
    </source>
</evidence>
<protein>
    <recommendedName>
        <fullName evidence="9">POTRA domain-containing protein</fullName>
    </recommendedName>
</protein>
<dbReference type="PANTHER" id="PTHR37820:SF1">
    <property type="entry name" value="CELL DIVISION PROTEIN FTSQ"/>
    <property type="match status" value="1"/>
</dbReference>
<evidence type="ECO:0000259" key="9">
    <source>
        <dbReference type="PROSITE" id="PS51779"/>
    </source>
</evidence>
<dbReference type="PANTHER" id="PTHR37820">
    <property type="entry name" value="CELL DIVISION PROTEIN DIVIB"/>
    <property type="match status" value="1"/>
</dbReference>
<feature type="domain" description="POTRA" evidence="9">
    <location>
        <begin position="46"/>
        <end position="123"/>
    </location>
</feature>
<keyword evidence="4 8" id="KW-0812">Transmembrane</keyword>
<dbReference type="GO" id="GO:0005886">
    <property type="term" value="C:plasma membrane"/>
    <property type="evidence" value="ECO:0007669"/>
    <property type="project" value="TreeGrafter"/>
</dbReference>
<dbReference type="Proteomes" id="UP000178894">
    <property type="component" value="Unassembled WGS sequence"/>
</dbReference>
<proteinExistence type="predicted"/>
<evidence type="ECO:0000256" key="1">
    <source>
        <dbReference type="ARBA" id="ARBA00004370"/>
    </source>
</evidence>
<evidence type="ECO:0000256" key="2">
    <source>
        <dbReference type="ARBA" id="ARBA00022475"/>
    </source>
</evidence>
<accession>A0A1F5XZG8</accession>
<comment type="caution">
    <text evidence="10">The sequence shown here is derived from an EMBL/GenBank/DDBJ whole genome shotgun (WGS) entry which is preliminary data.</text>
</comment>
<dbReference type="InterPro" id="IPR050487">
    <property type="entry name" value="FtsQ_DivIB"/>
</dbReference>
<evidence type="ECO:0000256" key="3">
    <source>
        <dbReference type="ARBA" id="ARBA00022618"/>
    </source>
</evidence>
<evidence type="ECO:0000256" key="7">
    <source>
        <dbReference type="ARBA" id="ARBA00023306"/>
    </source>
</evidence>
<evidence type="ECO:0000256" key="6">
    <source>
        <dbReference type="ARBA" id="ARBA00023136"/>
    </source>
</evidence>
<keyword evidence="7" id="KW-0131">Cell cycle</keyword>
<feature type="transmembrane region" description="Helical" evidence="8">
    <location>
        <begin position="20"/>
        <end position="43"/>
    </location>
</feature>
<evidence type="ECO:0000256" key="5">
    <source>
        <dbReference type="ARBA" id="ARBA00022989"/>
    </source>
</evidence>
<evidence type="ECO:0000256" key="4">
    <source>
        <dbReference type="ARBA" id="ARBA00022692"/>
    </source>
</evidence>
<organism evidence="10 11">
    <name type="scientific">Candidatus Giovannonibacteria bacterium RIFCSPLOWO2_12_FULL_44_15</name>
    <dbReference type="NCBI Taxonomy" id="1798364"/>
    <lineage>
        <taxon>Bacteria</taxon>
        <taxon>Candidatus Giovannoniibacteriota</taxon>
    </lineage>
</organism>
<keyword evidence="3" id="KW-0132">Cell division</keyword>
<keyword evidence="6 8" id="KW-0472">Membrane</keyword>
<reference evidence="10 11" key="1">
    <citation type="journal article" date="2016" name="Nat. Commun.">
        <title>Thousands of microbial genomes shed light on interconnected biogeochemical processes in an aquifer system.</title>
        <authorList>
            <person name="Anantharaman K."/>
            <person name="Brown C.T."/>
            <person name="Hug L.A."/>
            <person name="Sharon I."/>
            <person name="Castelle C.J."/>
            <person name="Probst A.J."/>
            <person name="Thomas B.C."/>
            <person name="Singh A."/>
            <person name="Wilkins M.J."/>
            <person name="Karaoz U."/>
            <person name="Brodie E.L."/>
            <person name="Williams K.H."/>
            <person name="Hubbard S.S."/>
            <person name="Banfield J.F."/>
        </authorList>
    </citation>
    <scope>NUCLEOTIDE SEQUENCE [LARGE SCALE GENOMIC DNA]</scope>
</reference>
<comment type="subcellular location">
    <subcellularLocation>
        <location evidence="1">Membrane</location>
    </subcellularLocation>
</comment>
<evidence type="ECO:0000256" key="8">
    <source>
        <dbReference type="SAM" id="Phobius"/>
    </source>
</evidence>
<dbReference type="PROSITE" id="PS51779">
    <property type="entry name" value="POTRA"/>
    <property type="match status" value="1"/>
</dbReference>
<dbReference type="InterPro" id="IPR034746">
    <property type="entry name" value="POTRA"/>
</dbReference>
<dbReference type="AlphaFoldDB" id="A0A1F5XZG8"/>
<keyword evidence="5 8" id="KW-1133">Transmembrane helix</keyword>
<gene>
    <name evidence="10" type="ORF">A3G54_01450</name>
</gene>
<keyword evidence="2" id="KW-1003">Cell membrane</keyword>